<dbReference type="GO" id="GO:0003723">
    <property type="term" value="F:RNA binding"/>
    <property type="evidence" value="ECO:0007669"/>
    <property type="project" value="InterPro"/>
</dbReference>
<feature type="signal peptide" evidence="3">
    <location>
        <begin position="1"/>
        <end position="19"/>
    </location>
</feature>
<evidence type="ECO:0000256" key="1">
    <source>
        <dbReference type="ARBA" id="ARBA00007469"/>
    </source>
</evidence>
<dbReference type="AlphaFoldDB" id="A0AAU9KUR5"/>
<comment type="caution">
    <text evidence="4">The sequence shown here is derived from an EMBL/GenBank/DDBJ whole genome shotgun (WGS) entry which is preliminary data.</text>
</comment>
<feature type="chain" id="PRO_5043336519" evidence="3">
    <location>
        <begin position="20"/>
        <end position="265"/>
    </location>
</feature>
<evidence type="ECO:0000256" key="3">
    <source>
        <dbReference type="SAM" id="SignalP"/>
    </source>
</evidence>
<evidence type="ECO:0000313" key="4">
    <source>
        <dbReference type="EMBL" id="CAH0476144.1"/>
    </source>
</evidence>
<evidence type="ECO:0000256" key="2">
    <source>
        <dbReference type="RuleBase" id="RU004328"/>
    </source>
</evidence>
<dbReference type="Proteomes" id="UP001160483">
    <property type="component" value="Unassembled WGS sequence"/>
</dbReference>
<dbReference type="InterPro" id="IPR036430">
    <property type="entry name" value="RNase_T2-like_sf"/>
</dbReference>
<dbReference type="InterPro" id="IPR018188">
    <property type="entry name" value="RNase_T2_His_AS_1"/>
</dbReference>
<reference evidence="4" key="1">
    <citation type="submission" date="2021-11" db="EMBL/GenBank/DDBJ databases">
        <authorList>
            <person name="Islam A."/>
            <person name="Islam S."/>
            <person name="Flora M.S."/>
            <person name="Rahman M."/>
            <person name="Ziaur R.M."/>
            <person name="Epstein J.H."/>
            <person name="Hassan M."/>
            <person name="Klassen M."/>
            <person name="Woodard K."/>
            <person name="Webb A."/>
            <person name="Webby R.J."/>
            <person name="El Zowalaty M.E."/>
        </authorList>
    </citation>
    <scope>NUCLEOTIDE SEQUENCE</scope>
    <source>
        <strain evidence="4">Pbs3</strain>
    </source>
</reference>
<comment type="similarity">
    <text evidence="1 2">Belongs to the RNase T2 family.</text>
</comment>
<dbReference type="InterPro" id="IPR033130">
    <property type="entry name" value="RNase_T2_His_AS_2"/>
</dbReference>
<evidence type="ECO:0000313" key="5">
    <source>
        <dbReference type="Proteomes" id="UP001160483"/>
    </source>
</evidence>
<gene>
    <name evidence="4" type="ORF">PBS003_LOCUS2936</name>
</gene>
<dbReference type="GO" id="GO:0033897">
    <property type="term" value="F:ribonuclease T2 activity"/>
    <property type="evidence" value="ECO:0007669"/>
    <property type="project" value="InterPro"/>
</dbReference>
<dbReference type="GO" id="GO:0006401">
    <property type="term" value="P:RNA catabolic process"/>
    <property type="evidence" value="ECO:0007669"/>
    <property type="project" value="TreeGrafter"/>
</dbReference>
<dbReference type="Gene3D" id="3.90.730.10">
    <property type="entry name" value="Ribonuclease T2-like"/>
    <property type="match status" value="1"/>
</dbReference>
<dbReference type="InterPro" id="IPR001568">
    <property type="entry name" value="RNase_T2-like"/>
</dbReference>
<dbReference type="PANTHER" id="PTHR11240">
    <property type="entry name" value="RIBONUCLEASE T2"/>
    <property type="match status" value="1"/>
</dbReference>
<proteinExistence type="inferred from homology"/>
<organism evidence="4 5">
    <name type="scientific">Peronospora belbahrii</name>
    <dbReference type="NCBI Taxonomy" id="622444"/>
    <lineage>
        <taxon>Eukaryota</taxon>
        <taxon>Sar</taxon>
        <taxon>Stramenopiles</taxon>
        <taxon>Oomycota</taxon>
        <taxon>Peronosporomycetes</taxon>
        <taxon>Peronosporales</taxon>
        <taxon>Peronosporaceae</taxon>
        <taxon>Peronospora</taxon>
    </lineage>
</organism>
<dbReference type="Pfam" id="PF00445">
    <property type="entry name" value="Ribonuclease_T2"/>
    <property type="match status" value="1"/>
</dbReference>
<name>A0AAU9KUR5_9STRA</name>
<dbReference type="PANTHER" id="PTHR11240:SF22">
    <property type="entry name" value="RIBONUCLEASE T2"/>
    <property type="match status" value="1"/>
</dbReference>
<accession>A0AAU9KUR5</accession>
<dbReference type="SUPFAM" id="SSF55895">
    <property type="entry name" value="Ribonuclease Rh-like"/>
    <property type="match status" value="1"/>
</dbReference>
<keyword evidence="3" id="KW-0732">Signal</keyword>
<protein>
    <submittedName>
        <fullName evidence="4">Uncharacterized protein</fullName>
    </submittedName>
</protein>
<dbReference type="EMBL" id="CAKKTJ010000136">
    <property type="protein sequence ID" value="CAH0476144.1"/>
    <property type="molecule type" value="Genomic_DNA"/>
</dbReference>
<dbReference type="GO" id="GO:0005576">
    <property type="term" value="C:extracellular region"/>
    <property type="evidence" value="ECO:0007669"/>
    <property type="project" value="TreeGrafter"/>
</dbReference>
<dbReference type="PROSITE" id="PS00531">
    <property type="entry name" value="RNASE_T2_2"/>
    <property type="match status" value="1"/>
</dbReference>
<dbReference type="PROSITE" id="PS00530">
    <property type="entry name" value="RNASE_T2_1"/>
    <property type="match status" value="1"/>
</dbReference>
<sequence>MLSLLLVTTVRFILVCIEAIDYPGGWLPNNKQCVNICVHGSPYPTCPTQDPSCLAKKQRPGDYDFLVLEQLFLPQFCRDLLAGVDLTRSHHNVNKYPRGIKCDPSKAVSKLSIHGLWPNYESGFSACCNISNVVRNKPLDPLGYAAESAELLREMNEVWVDPTQPSSVRTLCELYNHEFQKHGLCYAANGGEDFNFSAREYFRAAIRAAAVYREATSTINLWASASNPKTTLSAITALYSTRVQVLCSAVEPIRGPVLDEFVCSV</sequence>